<proteinExistence type="predicted"/>
<dbReference type="AlphaFoldDB" id="A0A1G7Y9A2"/>
<protein>
    <submittedName>
        <fullName evidence="1">Uncharacterized protein</fullName>
    </submittedName>
</protein>
<dbReference type="EMBL" id="FNCJ01000006">
    <property type="protein sequence ID" value="SDG92957.1"/>
    <property type="molecule type" value="Genomic_DNA"/>
</dbReference>
<dbReference type="Proteomes" id="UP000199706">
    <property type="component" value="Unassembled WGS sequence"/>
</dbReference>
<accession>A0A1G7Y9A2</accession>
<evidence type="ECO:0000313" key="2">
    <source>
        <dbReference type="Proteomes" id="UP000199706"/>
    </source>
</evidence>
<gene>
    <name evidence="1" type="ORF">SAMN05216466_10689</name>
</gene>
<evidence type="ECO:0000313" key="1">
    <source>
        <dbReference type="EMBL" id="SDG92957.1"/>
    </source>
</evidence>
<dbReference type="RefSeq" id="WP_090685375.1">
    <property type="nucleotide sequence ID" value="NZ_FNCJ01000006.1"/>
</dbReference>
<sequence length="183" mass="20119">MATLKDQMFPDLFANTRDGYSAITTHGNAHLGNLYGAILLDCNTGIESLNRRGGFEARNVALYDVLDVGDASVVLYQYRVAYKRKSTHFTDVEKTYYLALVEKNANGVMLISDEVEVDEFSSNKIHATLRGKASPIKRLTSEAYADTKEGKALKRYIETSELRAAAASASGGVALETRSRARL</sequence>
<organism evidence="1 2">
    <name type="scientific">Paraburkholderia phenazinium</name>
    <dbReference type="NCBI Taxonomy" id="60549"/>
    <lineage>
        <taxon>Bacteria</taxon>
        <taxon>Pseudomonadati</taxon>
        <taxon>Pseudomonadota</taxon>
        <taxon>Betaproteobacteria</taxon>
        <taxon>Burkholderiales</taxon>
        <taxon>Burkholderiaceae</taxon>
        <taxon>Paraburkholderia</taxon>
    </lineage>
</organism>
<dbReference type="OrthoDB" id="9901035at2"/>
<name>A0A1G7Y9A2_9BURK</name>
<reference evidence="1 2" key="1">
    <citation type="submission" date="2016-10" db="EMBL/GenBank/DDBJ databases">
        <authorList>
            <person name="de Groot N.N."/>
        </authorList>
    </citation>
    <scope>NUCLEOTIDE SEQUENCE [LARGE SCALE GENOMIC DNA]</scope>
    <source>
        <strain evidence="1 2">LMG 2247</strain>
    </source>
</reference>